<keyword evidence="3" id="KW-1185">Reference proteome</keyword>
<reference evidence="2" key="3">
    <citation type="submission" date="2015-04" db="UniProtKB">
        <authorList>
            <consortium name="EnsemblPlants"/>
        </authorList>
    </citation>
    <scope>IDENTIFICATION</scope>
    <source>
        <strain evidence="2">cv. Jemalong A17</strain>
    </source>
</reference>
<dbReference type="EMBL" id="CM001221">
    <property type="protein sequence ID" value="AES98505.1"/>
    <property type="molecule type" value="Genomic_DNA"/>
</dbReference>
<evidence type="ECO:0008006" key="4">
    <source>
        <dbReference type="Google" id="ProtNLM"/>
    </source>
</evidence>
<dbReference type="AlphaFoldDB" id="G7KE14"/>
<dbReference type="PaxDb" id="3880-AES98505"/>
<organism evidence="1 3">
    <name type="scientific">Medicago truncatula</name>
    <name type="common">Barrel medic</name>
    <name type="synonym">Medicago tribuloides</name>
    <dbReference type="NCBI Taxonomy" id="3880"/>
    <lineage>
        <taxon>Eukaryota</taxon>
        <taxon>Viridiplantae</taxon>
        <taxon>Streptophyta</taxon>
        <taxon>Embryophyta</taxon>
        <taxon>Tracheophyta</taxon>
        <taxon>Spermatophyta</taxon>
        <taxon>Magnoliopsida</taxon>
        <taxon>eudicotyledons</taxon>
        <taxon>Gunneridae</taxon>
        <taxon>Pentapetalae</taxon>
        <taxon>rosids</taxon>
        <taxon>fabids</taxon>
        <taxon>Fabales</taxon>
        <taxon>Fabaceae</taxon>
        <taxon>Papilionoideae</taxon>
        <taxon>50 kb inversion clade</taxon>
        <taxon>NPAAA clade</taxon>
        <taxon>Hologalegina</taxon>
        <taxon>IRL clade</taxon>
        <taxon>Trifolieae</taxon>
        <taxon>Medicago</taxon>
    </lineage>
</organism>
<reference evidence="1 3" key="2">
    <citation type="journal article" date="2014" name="BMC Genomics">
        <title>An improved genome release (version Mt4.0) for the model legume Medicago truncatula.</title>
        <authorList>
            <person name="Tang H."/>
            <person name="Krishnakumar V."/>
            <person name="Bidwell S."/>
            <person name="Rosen B."/>
            <person name="Chan A."/>
            <person name="Zhou S."/>
            <person name="Gentzbittel L."/>
            <person name="Childs K.L."/>
            <person name="Yandell M."/>
            <person name="Gundlach H."/>
            <person name="Mayer K.F."/>
            <person name="Schwartz D.C."/>
            <person name="Town C.D."/>
        </authorList>
    </citation>
    <scope>GENOME REANNOTATION</scope>
    <source>
        <strain evidence="2 3">cv. Jemalong A17</strain>
    </source>
</reference>
<gene>
    <name evidence="1" type="ordered locus">MTR_5g069400</name>
</gene>
<accession>G7KE14</accession>
<name>G7KE14_MEDTR</name>
<evidence type="ECO:0000313" key="3">
    <source>
        <dbReference type="Proteomes" id="UP000002051"/>
    </source>
</evidence>
<dbReference type="Proteomes" id="UP000002051">
    <property type="component" value="Chromosome 5"/>
</dbReference>
<dbReference type="EnsemblPlants" id="AES98505">
    <property type="protein sequence ID" value="AES98505"/>
    <property type="gene ID" value="MTR_5g069400"/>
</dbReference>
<evidence type="ECO:0000313" key="2">
    <source>
        <dbReference type="EnsemblPlants" id="AES98505"/>
    </source>
</evidence>
<reference evidence="1 3" key="1">
    <citation type="journal article" date="2011" name="Nature">
        <title>The Medicago genome provides insight into the evolution of rhizobial symbioses.</title>
        <authorList>
            <person name="Young N.D."/>
            <person name="Debelle F."/>
            <person name="Oldroyd G.E."/>
            <person name="Geurts R."/>
            <person name="Cannon S.B."/>
            <person name="Udvardi M.K."/>
            <person name="Benedito V.A."/>
            <person name="Mayer K.F."/>
            <person name="Gouzy J."/>
            <person name="Schoof H."/>
            <person name="Van de Peer Y."/>
            <person name="Proost S."/>
            <person name="Cook D.R."/>
            <person name="Meyers B.C."/>
            <person name="Spannagl M."/>
            <person name="Cheung F."/>
            <person name="De Mita S."/>
            <person name="Krishnakumar V."/>
            <person name="Gundlach H."/>
            <person name="Zhou S."/>
            <person name="Mudge J."/>
            <person name="Bharti A.K."/>
            <person name="Murray J.D."/>
            <person name="Naoumkina M.A."/>
            <person name="Rosen B."/>
            <person name="Silverstein K.A."/>
            <person name="Tang H."/>
            <person name="Rombauts S."/>
            <person name="Zhao P.X."/>
            <person name="Zhou P."/>
            <person name="Barbe V."/>
            <person name="Bardou P."/>
            <person name="Bechner M."/>
            <person name="Bellec A."/>
            <person name="Berger A."/>
            <person name="Berges H."/>
            <person name="Bidwell S."/>
            <person name="Bisseling T."/>
            <person name="Choisne N."/>
            <person name="Couloux A."/>
            <person name="Denny R."/>
            <person name="Deshpande S."/>
            <person name="Dai X."/>
            <person name="Doyle J.J."/>
            <person name="Dudez A.M."/>
            <person name="Farmer A.D."/>
            <person name="Fouteau S."/>
            <person name="Franken C."/>
            <person name="Gibelin C."/>
            <person name="Gish J."/>
            <person name="Goldstein S."/>
            <person name="Gonzalez A.J."/>
            <person name="Green P.J."/>
            <person name="Hallab A."/>
            <person name="Hartog M."/>
            <person name="Hua A."/>
            <person name="Humphray S.J."/>
            <person name="Jeong D.H."/>
            <person name="Jing Y."/>
            <person name="Jocker A."/>
            <person name="Kenton S.M."/>
            <person name="Kim D.J."/>
            <person name="Klee K."/>
            <person name="Lai H."/>
            <person name="Lang C."/>
            <person name="Lin S."/>
            <person name="Macmil S.L."/>
            <person name="Magdelenat G."/>
            <person name="Matthews L."/>
            <person name="McCorrison J."/>
            <person name="Monaghan E.L."/>
            <person name="Mun J.H."/>
            <person name="Najar F.Z."/>
            <person name="Nicholson C."/>
            <person name="Noirot C."/>
            <person name="O'Bleness M."/>
            <person name="Paule C.R."/>
            <person name="Poulain J."/>
            <person name="Prion F."/>
            <person name="Qin B."/>
            <person name="Qu C."/>
            <person name="Retzel E.F."/>
            <person name="Riddle C."/>
            <person name="Sallet E."/>
            <person name="Samain S."/>
            <person name="Samson N."/>
            <person name="Sanders I."/>
            <person name="Saurat O."/>
            <person name="Scarpelli C."/>
            <person name="Schiex T."/>
            <person name="Segurens B."/>
            <person name="Severin A.J."/>
            <person name="Sherrier D.J."/>
            <person name="Shi R."/>
            <person name="Sims S."/>
            <person name="Singer S.R."/>
            <person name="Sinharoy S."/>
            <person name="Sterck L."/>
            <person name="Viollet A."/>
            <person name="Wang B.B."/>
            <person name="Wang K."/>
            <person name="Wang M."/>
            <person name="Wang X."/>
            <person name="Warfsmann J."/>
            <person name="Weissenbach J."/>
            <person name="White D.D."/>
            <person name="White J.D."/>
            <person name="Wiley G.B."/>
            <person name="Wincker P."/>
            <person name="Xing Y."/>
            <person name="Yang L."/>
            <person name="Yao Z."/>
            <person name="Ying F."/>
            <person name="Zhai J."/>
            <person name="Zhou L."/>
            <person name="Zuber A."/>
            <person name="Denarie J."/>
            <person name="Dixon R.A."/>
            <person name="May G.D."/>
            <person name="Schwartz D.C."/>
            <person name="Rogers J."/>
            <person name="Quetier F."/>
            <person name="Town C.D."/>
            <person name="Roe B.A."/>
        </authorList>
    </citation>
    <scope>NUCLEOTIDE SEQUENCE [LARGE SCALE GENOMIC DNA]</scope>
    <source>
        <strain evidence="1">A17</strain>
        <strain evidence="2 3">cv. Jemalong A17</strain>
    </source>
</reference>
<proteinExistence type="predicted"/>
<dbReference type="HOGENOM" id="CLU_1909800_0_0_1"/>
<protein>
    <recommendedName>
        <fullName evidence="4">Reverse transcriptase zinc-binding domain-containing protein</fullName>
    </recommendedName>
</protein>
<sequence length="133" mass="15372">MVTPGEVCCTRENMDASLNKSLKQNNTTTFGQVEEILSHTELDQSDMLDLLERWKWLLDLIQGYSVCGAYQFLMYTKVPLDRERFHDVWHNHIPLKVSLFDLNQCPTCCGSHETPKHLFLVCASLGSVWPLLW</sequence>
<evidence type="ECO:0000313" key="1">
    <source>
        <dbReference type="EMBL" id="AES98505.1"/>
    </source>
</evidence>